<evidence type="ECO:0000256" key="10">
    <source>
        <dbReference type="ARBA" id="ARBA00022843"/>
    </source>
</evidence>
<keyword evidence="17" id="KW-0539">Nucleus</keyword>
<organism evidence="25 26">
    <name type="scientific">Temnothorax longispinosus</name>
    <dbReference type="NCBI Taxonomy" id="300112"/>
    <lineage>
        <taxon>Eukaryota</taxon>
        <taxon>Metazoa</taxon>
        <taxon>Ecdysozoa</taxon>
        <taxon>Arthropoda</taxon>
        <taxon>Hexapoda</taxon>
        <taxon>Insecta</taxon>
        <taxon>Pterygota</taxon>
        <taxon>Neoptera</taxon>
        <taxon>Endopterygota</taxon>
        <taxon>Hymenoptera</taxon>
        <taxon>Apocrita</taxon>
        <taxon>Aculeata</taxon>
        <taxon>Formicoidea</taxon>
        <taxon>Formicidae</taxon>
        <taxon>Myrmicinae</taxon>
        <taxon>Temnothorax</taxon>
    </lineage>
</organism>
<dbReference type="GO" id="GO:0000123">
    <property type="term" value="C:histone acetyltransferase complex"/>
    <property type="evidence" value="ECO:0007669"/>
    <property type="project" value="InterPro"/>
</dbReference>
<sequence length="362" mass="41364">MVYTCNNCKSHVETRYHCTLCDNFDLCVNCKDKDGHPHPMEKLGFALNNDPSPADKKQTNPQENYERRKLSIQRCIQSLVHACQCRDANCRLRCLPSSCQKMKRVVMHTKNCKIKTNGGCLICKQLIALCCYHAKHCQETKCLVPFCSTIKHKIKQQLQQRLQQAQLLSLLTPDQQNQTLQILKSNPLLIVAFIKQRTALVHQQQPGQHGGGVGGPLGPNQPQQQQPGLQHMISQQQQPQHQAQPMAMGAQMPQQPDAPQQKLSIQRSIQSLTHACQCRDAKCHLPTLNCQKMKRLMIHIKYCKERKTNGDCPMCKELITLCCYHAKGCQETKCLVLFCSNIKHKIKHQQRIQQLQQQVRLL</sequence>
<keyword evidence="15" id="KW-0010">Activator</keyword>
<evidence type="ECO:0000256" key="16">
    <source>
        <dbReference type="ARBA" id="ARBA00023163"/>
    </source>
</evidence>
<dbReference type="Pfam" id="PF00569">
    <property type="entry name" value="ZZ"/>
    <property type="match status" value="1"/>
</dbReference>
<evidence type="ECO:0000256" key="20">
    <source>
        <dbReference type="PROSITE-ProRule" id="PRU00203"/>
    </source>
</evidence>
<dbReference type="AlphaFoldDB" id="A0A4S2JDD8"/>
<keyword evidence="9 20" id="KW-0862">Zinc</keyword>
<feature type="domain" description="TAZ-type" evidence="23">
    <location>
        <begin position="258"/>
        <end position="342"/>
    </location>
</feature>
<evidence type="ECO:0000256" key="22">
    <source>
        <dbReference type="SAM" id="MobiDB-lite"/>
    </source>
</evidence>
<evidence type="ECO:0000256" key="7">
    <source>
        <dbReference type="ARBA" id="ARBA00022737"/>
    </source>
</evidence>
<keyword evidence="14" id="KW-0090">Biological rhythms</keyword>
<feature type="compositionally biased region" description="Basic and acidic residues" evidence="22">
    <location>
        <begin position="53"/>
        <end position="64"/>
    </location>
</feature>
<dbReference type="SMART" id="SM00551">
    <property type="entry name" value="ZnF_TAZ"/>
    <property type="match status" value="2"/>
</dbReference>
<dbReference type="GO" id="GO:0005667">
    <property type="term" value="C:transcription regulator complex"/>
    <property type="evidence" value="ECO:0007669"/>
    <property type="project" value="TreeGrafter"/>
</dbReference>
<feature type="zinc finger region" description="TAZ-type" evidence="20">
    <location>
        <begin position="65"/>
        <end position="150"/>
    </location>
</feature>
<dbReference type="GO" id="GO:0004402">
    <property type="term" value="F:histone acetyltransferase activity"/>
    <property type="evidence" value="ECO:0007669"/>
    <property type="project" value="InterPro"/>
</dbReference>
<evidence type="ECO:0000256" key="6">
    <source>
        <dbReference type="ARBA" id="ARBA00022723"/>
    </source>
</evidence>
<keyword evidence="6 20" id="KW-0479">Metal-binding</keyword>
<dbReference type="GO" id="GO:0031981">
    <property type="term" value="C:nuclear lumen"/>
    <property type="evidence" value="ECO:0007669"/>
    <property type="project" value="UniProtKB-ARBA"/>
</dbReference>
<keyword evidence="8 21" id="KW-0863">Zinc-finger</keyword>
<dbReference type="GO" id="GO:0048511">
    <property type="term" value="P:rhythmic process"/>
    <property type="evidence" value="ECO:0007669"/>
    <property type="project" value="UniProtKB-KW"/>
</dbReference>
<dbReference type="PROSITE" id="PS50135">
    <property type="entry name" value="ZF_ZZ_2"/>
    <property type="match status" value="1"/>
</dbReference>
<dbReference type="InterPro" id="IPR000197">
    <property type="entry name" value="Znf_TAZ"/>
</dbReference>
<feature type="zinc finger region" description="TAZ-type" evidence="20">
    <location>
        <begin position="258"/>
        <end position="342"/>
    </location>
</feature>
<feature type="compositionally biased region" description="Gly residues" evidence="22">
    <location>
        <begin position="208"/>
        <end position="217"/>
    </location>
</feature>
<dbReference type="InterPro" id="IPR035898">
    <property type="entry name" value="TAZ_dom_sf"/>
</dbReference>
<dbReference type="GO" id="GO:0008270">
    <property type="term" value="F:zinc ion binding"/>
    <property type="evidence" value="ECO:0007669"/>
    <property type="project" value="UniProtKB-KW"/>
</dbReference>
<keyword evidence="11" id="KW-0156">Chromatin regulator</keyword>
<dbReference type="Gene3D" id="1.20.1020.10">
    <property type="entry name" value="TAZ domain"/>
    <property type="match status" value="2"/>
</dbReference>
<evidence type="ECO:0000256" key="8">
    <source>
        <dbReference type="ARBA" id="ARBA00022771"/>
    </source>
</evidence>
<feature type="domain" description="ZZ-type" evidence="24">
    <location>
        <begin position="1"/>
        <end position="48"/>
    </location>
</feature>
<evidence type="ECO:0000256" key="19">
    <source>
        <dbReference type="ARBA" id="ARBA00048017"/>
    </source>
</evidence>
<feature type="non-terminal residue" evidence="25">
    <location>
        <position position="362"/>
    </location>
</feature>
<dbReference type="Proteomes" id="UP000310200">
    <property type="component" value="Unassembled WGS sequence"/>
</dbReference>
<evidence type="ECO:0000256" key="14">
    <source>
        <dbReference type="ARBA" id="ARBA00023108"/>
    </source>
</evidence>
<dbReference type="InterPro" id="IPR014744">
    <property type="entry name" value="Nuc_rcpt_coact_CREBbp"/>
</dbReference>
<dbReference type="InterPro" id="IPR009110">
    <property type="entry name" value="Nuc_rcpt_coact"/>
</dbReference>
<keyword evidence="16" id="KW-0804">Transcription</keyword>
<evidence type="ECO:0000313" key="26">
    <source>
        <dbReference type="Proteomes" id="UP000310200"/>
    </source>
</evidence>
<evidence type="ECO:0000256" key="13">
    <source>
        <dbReference type="ARBA" id="ARBA00023015"/>
    </source>
</evidence>
<dbReference type="SUPFAM" id="SSF69125">
    <property type="entry name" value="Nuclear receptor coactivator interlocking domain"/>
    <property type="match status" value="1"/>
</dbReference>
<dbReference type="InterPro" id="IPR013178">
    <property type="entry name" value="Histone_AcTrfase_Rtt109/CBP"/>
</dbReference>
<dbReference type="FunFam" id="3.30.60.90:FF:000003">
    <property type="entry name" value="E1A binding protein p300"/>
    <property type="match status" value="1"/>
</dbReference>
<dbReference type="PROSITE" id="PS50134">
    <property type="entry name" value="ZF_TAZ"/>
    <property type="match status" value="2"/>
</dbReference>
<evidence type="ECO:0000313" key="25">
    <source>
        <dbReference type="EMBL" id="TGZ32996.1"/>
    </source>
</evidence>
<evidence type="ECO:0000256" key="18">
    <source>
        <dbReference type="ARBA" id="ARBA00047411"/>
    </source>
</evidence>
<dbReference type="EMBL" id="QBLH01003802">
    <property type="protein sequence ID" value="TGZ32996.1"/>
    <property type="molecule type" value="Genomic_DNA"/>
</dbReference>
<evidence type="ECO:0000256" key="4">
    <source>
        <dbReference type="ARBA" id="ARBA00022553"/>
    </source>
</evidence>
<feature type="region of interest" description="Disordered" evidence="22">
    <location>
        <begin position="44"/>
        <end position="64"/>
    </location>
</feature>
<evidence type="ECO:0000259" key="24">
    <source>
        <dbReference type="PROSITE" id="PS50135"/>
    </source>
</evidence>
<evidence type="ECO:0000256" key="1">
    <source>
        <dbReference type="ARBA" id="ARBA00004123"/>
    </source>
</evidence>
<keyword evidence="12" id="KW-0007">Acetylation</keyword>
<evidence type="ECO:0000256" key="2">
    <source>
        <dbReference type="ARBA" id="ARBA00013184"/>
    </source>
</evidence>
<evidence type="ECO:0000256" key="5">
    <source>
        <dbReference type="ARBA" id="ARBA00022679"/>
    </source>
</evidence>
<dbReference type="InterPro" id="IPR043145">
    <property type="entry name" value="Znf_ZZ_sf"/>
</dbReference>
<keyword evidence="26" id="KW-1185">Reference proteome</keyword>
<gene>
    <name evidence="25" type="ORF">DBV15_08836</name>
</gene>
<evidence type="ECO:0000256" key="21">
    <source>
        <dbReference type="PROSITE-ProRule" id="PRU00228"/>
    </source>
</evidence>
<name>A0A4S2JDD8_9HYME</name>
<keyword evidence="10" id="KW-0832">Ubl conjugation</keyword>
<comment type="caution">
    <text evidence="25">The sequence shown here is derived from an EMBL/GenBank/DDBJ whole genome shotgun (WGS) entry which is preliminary data.</text>
</comment>
<feature type="domain" description="TAZ-type" evidence="23">
    <location>
        <begin position="65"/>
        <end position="150"/>
    </location>
</feature>
<evidence type="ECO:0000259" key="23">
    <source>
        <dbReference type="PROSITE" id="PS50134"/>
    </source>
</evidence>
<dbReference type="Pfam" id="PF02135">
    <property type="entry name" value="zf-TAZ"/>
    <property type="match status" value="2"/>
</dbReference>
<dbReference type="Gene3D" id="3.30.60.90">
    <property type="match status" value="1"/>
</dbReference>
<dbReference type="EC" id="2.3.1.48" evidence="2"/>
<dbReference type="PROSITE" id="PS01357">
    <property type="entry name" value="ZF_ZZ_1"/>
    <property type="match status" value="1"/>
</dbReference>
<dbReference type="GO" id="GO:0031490">
    <property type="term" value="F:chromatin DNA binding"/>
    <property type="evidence" value="ECO:0007669"/>
    <property type="project" value="TreeGrafter"/>
</dbReference>
<dbReference type="InterPro" id="IPR000433">
    <property type="entry name" value="Znf_ZZ"/>
</dbReference>
<dbReference type="CDD" id="cd20910">
    <property type="entry name" value="NCBD_CREBBP-p300_like"/>
    <property type="match status" value="1"/>
</dbReference>
<proteinExistence type="predicted"/>
<keyword evidence="7" id="KW-0677">Repeat</keyword>
<reference evidence="25 26" key="1">
    <citation type="journal article" date="2019" name="Philos. Trans. R. Soc. Lond., B, Biol. Sci.">
        <title>Ant behaviour and brain gene expression of defending hosts depend on the ecological success of the intruding social parasite.</title>
        <authorList>
            <person name="Kaur R."/>
            <person name="Stoldt M."/>
            <person name="Jongepier E."/>
            <person name="Feldmeyer B."/>
            <person name="Menzel F."/>
            <person name="Bornberg-Bauer E."/>
            <person name="Foitzik S."/>
        </authorList>
    </citation>
    <scope>NUCLEOTIDE SEQUENCE [LARGE SCALE GENOMIC DNA]</scope>
    <source>
        <tissue evidence="25">Whole body</tissue>
    </source>
</reference>
<evidence type="ECO:0000256" key="12">
    <source>
        <dbReference type="ARBA" id="ARBA00022990"/>
    </source>
</evidence>
<dbReference type="SUPFAM" id="SSF57850">
    <property type="entry name" value="RING/U-box"/>
    <property type="match status" value="1"/>
</dbReference>
<dbReference type="Gene3D" id="1.10.1630.10">
    <property type="entry name" value="Nuclear receptor coactivator, CREB-bp-like, interlocking domain"/>
    <property type="match status" value="1"/>
</dbReference>
<dbReference type="PANTHER" id="PTHR13808">
    <property type="entry name" value="CBP/P300-RELATED"/>
    <property type="match status" value="1"/>
</dbReference>
<keyword evidence="4" id="KW-0597">Phosphoprotein</keyword>
<dbReference type="PANTHER" id="PTHR13808:SF1">
    <property type="entry name" value="HISTONE ACETYLTRANSFERASE"/>
    <property type="match status" value="1"/>
</dbReference>
<keyword evidence="5" id="KW-0808">Transferase</keyword>
<protein>
    <recommendedName>
        <fullName evidence="2">histone acetyltransferase</fullName>
        <ecNumber evidence="2">2.3.1.48</ecNumber>
    </recommendedName>
</protein>
<keyword evidence="13" id="KW-0805">Transcription regulation</keyword>
<evidence type="ECO:0000256" key="9">
    <source>
        <dbReference type="ARBA" id="ARBA00022833"/>
    </source>
</evidence>
<dbReference type="STRING" id="300112.A0A4S2JDD8"/>
<dbReference type="SUPFAM" id="SSF57933">
    <property type="entry name" value="TAZ domain"/>
    <property type="match status" value="2"/>
</dbReference>
<accession>A0A4S2JDD8</accession>
<dbReference type="GO" id="GO:0003713">
    <property type="term" value="F:transcription coactivator activity"/>
    <property type="evidence" value="ECO:0007669"/>
    <property type="project" value="InterPro"/>
</dbReference>
<evidence type="ECO:0000256" key="3">
    <source>
        <dbReference type="ARBA" id="ARBA00022499"/>
    </source>
</evidence>
<comment type="catalytic activity">
    <reaction evidence="18">
        <text>(S)-lactoyl-CoA + L-lysyl-[protein] = N(6)-[(S)-lactoyl]-L-lysyl-[protein] + CoA + H(+)</text>
        <dbReference type="Rhea" id="RHEA:61996"/>
        <dbReference type="Rhea" id="RHEA-COMP:9752"/>
        <dbReference type="Rhea" id="RHEA-COMP:19466"/>
        <dbReference type="ChEBI" id="CHEBI:15378"/>
        <dbReference type="ChEBI" id="CHEBI:29969"/>
        <dbReference type="ChEBI" id="CHEBI:57287"/>
        <dbReference type="ChEBI" id="CHEBI:231527"/>
        <dbReference type="ChEBI" id="CHEBI:231528"/>
    </reaction>
    <physiologicalReaction direction="left-to-right" evidence="18">
        <dbReference type="Rhea" id="RHEA:61997"/>
    </physiologicalReaction>
</comment>
<dbReference type="SMART" id="SM00291">
    <property type="entry name" value="ZnF_ZZ"/>
    <property type="match status" value="1"/>
</dbReference>
<evidence type="ECO:0000256" key="17">
    <source>
        <dbReference type="ARBA" id="ARBA00023242"/>
    </source>
</evidence>
<dbReference type="GO" id="GO:0045944">
    <property type="term" value="P:positive regulation of transcription by RNA polymerase II"/>
    <property type="evidence" value="ECO:0007669"/>
    <property type="project" value="TreeGrafter"/>
</dbReference>
<dbReference type="InterPro" id="IPR037073">
    <property type="entry name" value="Nuc_rcpt_coact_CREBbp_sf"/>
</dbReference>
<dbReference type="Pfam" id="PF09030">
    <property type="entry name" value="Creb_binding"/>
    <property type="match status" value="1"/>
</dbReference>
<evidence type="ECO:0000256" key="15">
    <source>
        <dbReference type="ARBA" id="ARBA00023159"/>
    </source>
</evidence>
<comment type="catalytic activity">
    <reaction evidence="19">
        <text>L-lysyl-[protein] + acetyl-CoA = N(6)-acetyl-L-lysyl-[protein] + CoA + H(+)</text>
        <dbReference type="Rhea" id="RHEA:45948"/>
        <dbReference type="Rhea" id="RHEA-COMP:9752"/>
        <dbReference type="Rhea" id="RHEA-COMP:10731"/>
        <dbReference type="ChEBI" id="CHEBI:15378"/>
        <dbReference type="ChEBI" id="CHEBI:29969"/>
        <dbReference type="ChEBI" id="CHEBI:57287"/>
        <dbReference type="ChEBI" id="CHEBI:57288"/>
        <dbReference type="ChEBI" id="CHEBI:61930"/>
        <dbReference type="EC" id="2.3.1.48"/>
    </reaction>
</comment>
<feature type="region of interest" description="Disordered" evidence="22">
    <location>
        <begin position="204"/>
        <end position="263"/>
    </location>
</feature>
<comment type="subcellular location">
    <subcellularLocation>
        <location evidence="1">Nucleus</location>
    </subcellularLocation>
</comment>
<evidence type="ECO:0000256" key="11">
    <source>
        <dbReference type="ARBA" id="ARBA00022853"/>
    </source>
</evidence>
<keyword evidence="3" id="KW-1017">Isopeptide bond</keyword>
<feature type="compositionally biased region" description="Low complexity" evidence="22">
    <location>
        <begin position="218"/>
        <end position="261"/>
    </location>
</feature>